<feature type="transmembrane region" description="Helical" evidence="1">
    <location>
        <begin position="6"/>
        <end position="23"/>
    </location>
</feature>
<keyword evidence="1" id="KW-1133">Transmembrane helix</keyword>
<feature type="transmembrane region" description="Helical" evidence="1">
    <location>
        <begin position="44"/>
        <end position="60"/>
    </location>
</feature>
<protein>
    <recommendedName>
        <fullName evidence="4">DUF1453 domain-containing protein</fullName>
    </recommendedName>
</protein>
<proteinExistence type="predicted"/>
<dbReference type="Proteomes" id="UP001429354">
    <property type="component" value="Unassembled WGS sequence"/>
</dbReference>
<dbReference type="InterPro" id="IPR058247">
    <property type="entry name" value="DUF1453"/>
</dbReference>
<keyword evidence="1" id="KW-0812">Transmembrane</keyword>
<dbReference type="RefSeq" id="WP_162349051.1">
    <property type="nucleotide sequence ID" value="NZ_QOVG01000003.1"/>
</dbReference>
<comment type="caution">
    <text evidence="2">The sequence shown here is derived from an EMBL/GenBank/DDBJ whole genome shotgun (WGS) entry which is preliminary data.</text>
</comment>
<keyword evidence="1" id="KW-0472">Membrane</keyword>
<accession>A0ABX0ADB1</accession>
<feature type="transmembrane region" description="Helical" evidence="1">
    <location>
        <begin position="96"/>
        <end position="117"/>
    </location>
</feature>
<evidence type="ECO:0008006" key="4">
    <source>
        <dbReference type="Google" id="ProtNLM"/>
    </source>
</evidence>
<feature type="transmembrane region" description="Helical" evidence="1">
    <location>
        <begin position="137"/>
        <end position="159"/>
    </location>
</feature>
<evidence type="ECO:0000256" key="1">
    <source>
        <dbReference type="SAM" id="Phobius"/>
    </source>
</evidence>
<sequence length="175" mass="18771">MPAAFLPALTPYLATAGIGWLYYRRIRRSFGRQPWQPRRTIARLVLVCLVALALASAAIFMPHTSLGIAVGAVAGAALGVVSLQHTHAQVIADKRYYTPNQWIGGGLSLLLLGRLAWRWNQGMFSNGPGEAAQQTSPLTMGIAATLIAYSLVYSSGLLLRMRALAIPNMEAGQGP</sequence>
<dbReference type="Pfam" id="PF07301">
    <property type="entry name" value="DUF1453"/>
    <property type="match status" value="1"/>
</dbReference>
<evidence type="ECO:0000313" key="2">
    <source>
        <dbReference type="EMBL" id="NDK38500.1"/>
    </source>
</evidence>
<keyword evidence="3" id="KW-1185">Reference proteome</keyword>
<organism evidence="2 3">
    <name type="scientific">Pseudoxanthomonas gei</name>
    <dbReference type="NCBI Taxonomy" id="1383030"/>
    <lineage>
        <taxon>Bacteria</taxon>
        <taxon>Pseudomonadati</taxon>
        <taxon>Pseudomonadota</taxon>
        <taxon>Gammaproteobacteria</taxon>
        <taxon>Lysobacterales</taxon>
        <taxon>Lysobacteraceae</taxon>
        <taxon>Pseudoxanthomonas</taxon>
    </lineage>
</organism>
<dbReference type="EMBL" id="QOVG01000003">
    <property type="protein sequence ID" value="NDK38500.1"/>
    <property type="molecule type" value="Genomic_DNA"/>
</dbReference>
<name>A0ABX0ADB1_9GAMM</name>
<gene>
    <name evidence="2" type="ORF">DT603_06545</name>
</gene>
<evidence type="ECO:0000313" key="3">
    <source>
        <dbReference type="Proteomes" id="UP001429354"/>
    </source>
</evidence>
<reference evidence="2 3" key="1">
    <citation type="submission" date="2018-07" db="EMBL/GenBank/DDBJ databases">
        <title>Whole genome Sequencing of Pseudoxanthomonas gei KCTC 32298 (T).</title>
        <authorList>
            <person name="Kumar S."/>
            <person name="Bansal K."/>
            <person name="Kaur A."/>
            <person name="Patil P."/>
            <person name="Sharma S."/>
            <person name="Patil P.B."/>
        </authorList>
    </citation>
    <scope>NUCLEOTIDE SEQUENCE [LARGE SCALE GENOMIC DNA]</scope>
    <source>
        <strain evidence="2 3">KCTC 32298</strain>
    </source>
</reference>
<feature type="transmembrane region" description="Helical" evidence="1">
    <location>
        <begin position="66"/>
        <end position="84"/>
    </location>
</feature>